<evidence type="ECO:0000256" key="7">
    <source>
        <dbReference type="ARBA" id="ARBA00023136"/>
    </source>
</evidence>
<evidence type="ECO:0000256" key="9">
    <source>
        <dbReference type="ARBA" id="ARBA00023207"/>
    </source>
</evidence>
<dbReference type="RefSeq" id="XP_005104287.1">
    <property type="nucleotide sequence ID" value="XM_005104230.3"/>
</dbReference>
<keyword evidence="8" id="KW-0325">Glycoprotein</keyword>
<comment type="subcellular location">
    <subcellularLocation>
        <location evidence="1">Cell membrane</location>
        <topology evidence="1">Lipid-anchor</topology>
        <topology evidence="1">GPI-anchor</topology>
    </subcellularLocation>
</comment>
<evidence type="ECO:0000256" key="1">
    <source>
        <dbReference type="ARBA" id="ARBA00004609"/>
    </source>
</evidence>
<keyword evidence="7" id="KW-0472">Membrane</keyword>
<keyword evidence="6" id="KW-0654">Proteoglycan</keyword>
<evidence type="ECO:0000256" key="11">
    <source>
        <dbReference type="SAM" id="MobiDB-lite"/>
    </source>
</evidence>
<gene>
    <name evidence="13" type="primary">LOC101855739</name>
</gene>
<keyword evidence="12" id="KW-1185">Reference proteome</keyword>
<evidence type="ECO:0000313" key="12">
    <source>
        <dbReference type="Proteomes" id="UP000694888"/>
    </source>
</evidence>
<dbReference type="Pfam" id="PF01153">
    <property type="entry name" value="Glypican"/>
    <property type="match status" value="1"/>
</dbReference>
<keyword evidence="5" id="KW-0732">Signal</keyword>
<evidence type="ECO:0000313" key="13">
    <source>
        <dbReference type="RefSeq" id="XP_005104287.1"/>
    </source>
</evidence>
<evidence type="ECO:0000256" key="5">
    <source>
        <dbReference type="ARBA" id="ARBA00022729"/>
    </source>
</evidence>
<keyword evidence="9" id="KW-0357">Heparan sulfate</keyword>
<feature type="region of interest" description="Disordered" evidence="11">
    <location>
        <begin position="1"/>
        <end position="38"/>
    </location>
</feature>
<protein>
    <submittedName>
        <fullName evidence="13">Uncharacterized protein LOC101855739</fullName>
    </submittedName>
</protein>
<sequence length="137" mass="15401">MSLCKEYFQSPDSPEVPLKHLPTPGAVSPSPALTGHAHSTRKDIVQLIRELEESKGFLQRLADSLCRVPVLYDQEMQSDTCWNGSAVGRYMKSVPEANMISQVKHNSEVTVTLLVDRGILLIKDTLTHMRRVSKYHL</sequence>
<evidence type="ECO:0000256" key="10">
    <source>
        <dbReference type="ARBA" id="ARBA00023288"/>
    </source>
</evidence>
<dbReference type="Proteomes" id="UP000694888">
    <property type="component" value="Unplaced"/>
</dbReference>
<keyword evidence="3" id="KW-1003">Cell membrane</keyword>
<keyword evidence="10" id="KW-0449">Lipoprotein</keyword>
<proteinExistence type="inferred from homology"/>
<dbReference type="GeneID" id="101855739"/>
<evidence type="ECO:0000256" key="6">
    <source>
        <dbReference type="ARBA" id="ARBA00022974"/>
    </source>
</evidence>
<evidence type="ECO:0000256" key="8">
    <source>
        <dbReference type="ARBA" id="ARBA00023180"/>
    </source>
</evidence>
<keyword evidence="4" id="KW-0336">GPI-anchor</keyword>
<accession>A0ABM0JY46</accession>
<organism evidence="12 13">
    <name type="scientific">Aplysia californica</name>
    <name type="common">California sea hare</name>
    <dbReference type="NCBI Taxonomy" id="6500"/>
    <lineage>
        <taxon>Eukaryota</taxon>
        <taxon>Metazoa</taxon>
        <taxon>Spiralia</taxon>
        <taxon>Lophotrochozoa</taxon>
        <taxon>Mollusca</taxon>
        <taxon>Gastropoda</taxon>
        <taxon>Heterobranchia</taxon>
        <taxon>Euthyneura</taxon>
        <taxon>Tectipleura</taxon>
        <taxon>Aplysiida</taxon>
        <taxon>Aplysioidea</taxon>
        <taxon>Aplysiidae</taxon>
        <taxon>Aplysia</taxon>
    </lineage>
</organism>
<evidence type="ECO:0000256" key="2">
    <source>
        <dbReference type="ARBA" id="ARBA00010260"/>
    </source>
</evidence>
<evidence type="ECO:0000256" key="3">
    <source>
        <dbReference type="ARBA" id="ARBA00022475"/>
    </source>
</evidence>
<evidence type="ECO:0000256" key="4">
    <source>
        <dbReference type="ARBA" id="ARBA00022622"/>
    </source>
</evidence>
<reference evidence="13" key="1">
    <citation type="submission" date="2025-08" db="UniProtKB">
        <authorList>
            <consortium name="RefSeq"/>
        </authorList>
    </citation>
    <scope>IDENTIFICATION</scope>
</reference>
<dbReference type="InterPro" id="IPR001863">
    <property type="entry name" value="Glypican"/>
</dbReference>
<name>A0ABM0JY46_APLCA</name>
<comment type="similarity">
    <text evidence="2">Belongs to the glypican family.</text>
</comment>